<name>A0A2P1CKT1_9CAUD</name>
<dbReference type="Proteomes" id="UP000241629">
    <property type="component" value="Segment"/>
</dbReference>
<protein>
    <submittedName>
        <fullName evidence="1">Uncharacterized protein</fullName>
    </submittedName>
</protein>
<organism evidence="1 2">
    <name type="scientific">Pantoea phage vB_PagS_Vid5</name>
    <dbReference type="NCBI Taxonomy" id="2099652"/>
    <lineage>
        <taxon>Viruses</taxon>
        <taxon>Duplodnaviria</taxon>
        <taxon>Heunggongvirae</taxon>
        <taxon>Uroviricota</taxon>
        <taxon>Caudoviricetes</taxon>
        <taxon>Vidquintavirus</taxon>
        <taxon>Vidquintavirus Vid5</taxon>
    </lineage>
</organism>
<gene>
    <name evidence="1" type="ORF">Vid5_gp55</name>
</gene>
<sequence>MQCALSLSGGRYLGGSRWRTLHPFFTSKCNPVYNNHITKQELY</sequence>
<keyword evidence="2" id="KW-1185">Reference proteome</keyword>
<accession>A0A2P1CKT1</accession>
<reference evidence="1 2" key="1">
    <citation type="submission" date="2018-02" db="EMBL/GenBank/DDBJ databases">
        <title>Complete genome sequence of Pantoea phage vB_PagS_Vid5.</title>
        <authorList>
            <person name="Truncaite L."/>
            <person name="Simoliunas E."/>
            <person name="Meskys R."/>
        </authorList>
    </citation>
    <scope>NUCLEOTIDE SEQUENCE [LARGE SCALE GENOMIC DNA]</scope>
</reference>
<dbReference type="EMBL" id="MG948468">
    <property type="protein sequence ID" value="AVJ51810.1"/>
    <property type="molecule type" value="Genomic_DNA"/>
</dbReference>
<evidence type="ECO:0000313" key="1">
    <source>
        <dbReference type="EMBL" id="AVJ51810.1"/>
    </source>
</evidence>
<proteinExistence type="predicted"/>
<evidence type="ECO:0000313" key="2">
    <source>
        <dbReference type="Proteomes" id="UP000241629"/>
    </source>
</evidence>